<keyword evidence="4" id="KW-1185">Reference proteome</keyword>
<evidence type="ECO:0008006" key="5">
    <source>
        <dbReference type="Google" id="ProtNLM"/>
    </source>
</evidence>
<evidence type="ECO:0000256" key="2">
    <source>
        <dbReference type="SAM" id="Phobius"/>
    </source>
</evidence>
<evidence type="ECO:0000313" key="4">
    <source>
        <dbReference type="Proteomes" id="UP001622690"/>
    </source>
</evidence>
<dbReference type="RefSeq" id="WP_406258414.1">
    <property type="nucleotide sequence ID" value="NZ_CP108125.1"/>
</dbReference>
<feature type="region of interest" description="Disordered" evidence="1">
    <location>
        <begin position="1"/>
        <end position="73"/>
    </location>
</feature>
<protein>
    <recommendedName>
        <fullName evidence="5">DUF4367 domain-containing protein</fullName>
    </recommendedName>
</protein>
<keyword evidence="2" id="KW-0812">Transmembrane</keyword>
<reference evidence="3 4" key="1">
    <citation type="submission" date="2022-10" db="EMBL/GenBank/DDBJ databases">
        <title>The complete genomes of actinobacterial strains from the NBC collection.</title>
        <authorList>
            <person name="Joergensen T.S."/>
            <person name="Alvarez Arevalo M."/>
            <person name="Sterndorff E.B."/>
            <person name="Faurdal D."/>
            <person name="Vuksanovic O."/>
            <person name="Mourched A.-S."/>
            <person name="Charusanti P."/>
            <person name="Shaw S."/>
            <person name="Blin K."/>
            <person name="Weber T."/>
        </authorList>
    </citation>
    <scope>NUCLEOTIDE SEQUENCE [LARGE SCALE GENOMIC DNA]</scope>
    <source>
        <strain evidence="3 4">NBC_00206</strain>
    </source>
</reference>
<dbReference type="EMBL" id="CP108125">
    <property type="protein sequence ID" value="WTO84769.1"/>
    <property type="molecule type" value="Genomic_DNA"/>
</dbReference>
<feature type="compositionally biased region" description="Basic and acidic residues" evidence="1">
    <location>
        <begin position="1"/>
        <end position="10"/>
    </location>
</feature>
<proteinExistence type="predicted"/>
<evidence type="ECO:0000256" key="1">
    <source>
        <dbReference type="SAM" id="MobiDB-lite"/>
    </source>
</evidence>
<feature type="compositionally biased region" description="Gly residues" evidence="1">
    <location>
        <begin position="14"/>
        <end position="27"/>
    </location>
</feature>
<organism evidence="3 4">
    <name type="scientific">Streptomyces nigra</name>
    <dbReference type="NCBI Taxonomy" id="1827580"/>
    <lineage>
        <taxon>Bacteria</taxon>
        <taxon>Bacillati</taxon>
        <taxon>Actinomycetota</taxon>
        <taxon>Actinomycetes</taxon>
        <taxon>Kitasatosporales</taxon>
        <taxon>Streptomycetaceae</taxon>
        <taxon>Streptomyces</taxon>
    </lineage>
</organism>
<dbReference type="Proteomes" id="UP001622690">
    <property type="component" value="Chromosome"/>
</dbReference>
<keyword evidence="2" id="KW-0472">Membrane</keyword>
<evidence type="ECO:0000313" key="3">
    <source>
        <dbReference type="EMBL" id="WTO84769.1"/>
    </source>
</evidence>
<keyword evidence="2" id="KW-1133">Transmembrane helix</keyword>
<gene>
    <name evidence="3" type="ORF">OHU27_21055</name>
</gene>
<feature type="transmembrane region" description="Helical" evidence="2">
    <location>
        <begin position="135"/>
        <end position="155"/>
    </location>
</feature>
<accession>A0ABZ1J2A2</accession>
<sequence>MGDGRGRPGDGFEDGLGGADGGRGRGPGAEDGRGRGSGADGGRERGPDADGSQGHGPSADGSQGRGSGAEGAGLPEELRALGRALDARAGADGPETMVERVLAEILAERLPVPAPEPPGSRERLRALRRWARRRWRALMAALCGLVAVLVLTPPVRAAVLDWFGFAGAEIRYDPSATPSPGAGVPGCGSPVPLAEAERRAGFAPVVPGRLGTPDAVAVTREPQDRFVVSLCWYEGGRTVRLDERRAGLDPRFGKTVRVQPEWITLGPEGTDGEAPRTGLWFDRPHLLSVWLADAQGVFEREVRTAGPTLLWTHETGGGTVTFRLEGVEGVARATEIARSVEE</sequence>
<name>A0ABZ1J2A2_9ACTN</name>